<evidence type="ECO:0000313" key="2">
    <source>
        <dbReference type="Proteomes" id="UP000887581"/>
    </source>
</evidence>
<dbReference type="GO" id="GO:0005634">
    <property type="term" value="C:nucleus"/>
    <property type="evidence" value="ECO:0007669"/>
    <property type="project" value="TreeGrafter"/>
</dbReference>
<organism evidence="2 3">
    <name type="scientific">Setaria digitata</name>
    <dbReference type="NCBI Taxonomy" id="48799"/>
    <lineage>
        <taxon>Eukaryota</taxon>
        <taxon>Metazoa</taxon>
        <taxon>Ecdysozoa</taxon>
        <taxon>Nematoda</taxon>
        <taxon>Chromadorea</taxon>
        <taxon>Rhabditida</taxon>
        <taxon>Spirurina</taxon>
        <taxon>Spiruromorpha</taxon>
        <taxon>Filarioidea</taxon>
        <taxon>Setariidae</taxon>
        <taxon>Setaria</taxon>
    </lineage>
</organism>
<dbReference type="Pfam" id="PF03690">
    <property type="entry name" value="MYG1_exonuc"/>
    <property type="match status" value="1"/>
</dbReference>
<name>A0A915PYT3_9BILA</name>
<dbReference type="Proteomes" id="UP000887581">
    <property type="component" value="Unplaced"/>
</dbReference>
<dbReference type="InterPro" id="IPR003226">
    <property type="entry name" value="MYG1_exonuclease"/>
</dbReference>
<evidence type="ECO:0000256" key="1">
    <source>
        <dbReference type="ARBA" id="ARBA00010105"/>
    </source>
</evidence>
<dbReference type="AlphaFoldDB" id="A0A915PYT3"/>
<comment type="similarity">
    <text evidence="1">Belongs to the MYG1 family.</text>
</comment>
<dbReference type="WBParaSite" id="sdigi.contig465.g8495.t1">
    <property type="protein sequence ID" value="sdigi.contig465.g8495.t1"/>
    <property type="gene ID" value="sdigi.contig465.g8495"/>
</dbReference>
<protein>
    <submittedName>
        <fullName evidence="3">MYG1</fullName>
    </submittedName>
</protein>
<sequence length="355" mass="40166">MPKIGTHDGKFHCDEDDFTARRNEMKIGSYCFTYHVKLSRVLEAGYIKDGAECCGKSRSRDKDVLDACNIVVDVGGEYDHTTMRYDHHQKSFNHTMSTLQVMSFSTKLSSAGLIYAHFGKNVISTLLDLTQNDPVIDILFEKIYETFVESIDAIDNGIPQFDGEPRYHLGGTLSSRLSMLNPSWNEDQNIVDERFMMAIKLVGNEFSELLSYLYKSWLPARSHVIDAVNHRFDVDKSGQIFQLEAGGVPWKNHFFLIEKQLHLENDNITYVIYKDNAKGDWRVQAIPFSEKQAFSCRLALPEAWRGLRDADLTKIADIHGCIFVHPTGFIGGNVSMEGALQMAKKSLSLAGKYKG</sequence>
<reference evidence="3" key="1">
    <citation type="submission" date="2022-11" db="UniProtKB">
        <authorList>
            <consortium name="WormBaseParasite"/>
        </authorList>
    </citation>
    <scope>IDENTIFICATION</scope>
</reference>
<evidence type="ECO:0000313" key="3">
    <source>
        <dbReference type="WBParaSite" id="sdigi.contig465.g8495.t1"/>
    </source>
</evidence>
<dbReference type="PANTHER" id="PTHR11215:SF1">
    <property type="entry name" value="MYG1 EXONUCLEASE"/>
    <property type="match status" value="1"/>
</dbReference>
<keyword evidence="2" id="KW-1185">Reference proteome</keyword>
<dbReference type="GO" id="GO:0005737">
    <property type="term" value="C:cytoplasm"/>
    <property type="evidence" value="ECO:0007669"/>
    <property type="project" value="TreeGrafter"/>
</dbReference>
<dbReference type="PANTHER" id="PTHR11215">
    <property type="entry name" value="METAL DEPENDENT HYDROLASE - RELATED"/>
    <property type="match status" value="1"/>
</dbReference>
<proteinExistence type="inferred from homology"/>
<accession>A0A915PYT3</accession>